<organism evidence="1 2">
    <name type="scientific">Dryococelus australis</name>
    <dbReference type="NCBI Taxonomy" id="614101"/>
    <lineage>
        <taxon>Eukaryota</taxon>
        <taxon>Metazoa</taxon>
        <taxon>Ecdysozoa</taxon>
        <taxon>Arthropoda</taxon>
        <taxon>Hexapoda</taxon>
        <taxon>Insecta</taxon>
        <taxon>Pterygota</taxon>
        <taxon>Neoptera</taxon>
        <taxon>Polyneoptera</taxon>
        <taxon>Phasmatodea</taxon>
        <taxon>Verophasmatodea</taxon>
        <taxon>Anareolatae</taxon>
        <taxon>Phasmatidae</taxon>
        <taxon>Eurycanthinae</taxon>
        <taxon>Dryococelus</taxon>
    </lineage>
</organism>
<protein>
    <submittedName>
        <fullName evidence="1">Uncharacterized protein</fullName>
    </submittedName>
</protein>
<keyword evidence="2" id="KW-1185">Reference proteome</keyword>
<evidence type="ECO:0000313" key="1">
    <source>
        <dbReference type="EMBL" id="KAJ8873318.1"/>
    </source>
</evidence>
<reference evidence="1 2" key="1">
    <citation type="submission" date="2023-02" db="EMBL/GenBank/DDBJ databases">
        <title>LHISI_Scaffold_Assembly.</title>
        <authorList>
            <person name="Stuart O.P."/>
            <person name="Cleave R."/>
            <person name="Magrath M.J.L."/>
            <person name="Mikheyev A.S."/>
        </authorList>
    </citation>
    <scope>NUCLEOTIDE SEQUENCE [LARGE SCALE GENOMIC DNA]</scope>
    <source>
        <strain evidence="1">Daus_M_001</strain>
        <tissue evidence="1">Leg muscle</tissue>
    </source>
</reference>
<name>A0ABQ9GMR9_9NEOP</name>
<accession>A0ABQ9GMR9</accession>
<sequence>MKCYKPYILKARRMKQATTTEEQKTMLLELVVAHQVSSGPGVLDLERAALFVPTHPTKGIPNSDILYHRRCMSAHLLCLSIASEKLIPEFETQHHNIERTFVILIQKLDFPNKGYTLSEMSSIINCELKDPISNKQLKEMLIDHYDKIRSTNVIKSAAVIHQEECKEYDFHLDDKLCDEQDLLNSLTAYQDTRPESWDEFFSFLIPGCNSGAREALTGTETFRLKVVESVMSGSHYAREVRGLSLLAEAISSLQMIAFFKQHAELQKFSNEFEAPDLDEADERLFLRVHHAVARNAERIIIASSDTDVFVRAVYHSFKSFKKEGLLELCVQCGQGNTSRAVPIHKLVEDLDHSTIEILPPLHAITGCDTTSKSGTKLTALKHSKLSPHLLPTFGTTDICEAMMDDAEEFLVGMLSIKFQFWKQTAGSPVPSNEKA</sequence>
<dbReference type="Proteomes" id="UP001159363">
    <property type="component" value="Chromosome 10"/>
</dbReference>
<proteinExistence type="predicted"/>
<gene>
    <name evidence="1" type="ORF">PR048_026952</name>
</gene>
<comment type="caution">
    <text evidence="1">The sequence shown here is derived from an EMBL/GenBank/DDBJ whole genome shotgun (WGS) entry which is preliminary data.</text>
</comment>
<dbReference type="EMBL" id="JARBHB010000011">
    <property type="protein sequence ID" value="KAJ8873318.1"/>
    <property type="molecule type" value="Genomic_DNA"/>
</dbReference>
<evidence type="ECO:0000313" key="2">
    <source>
        <dbReference type="Proteomes" id="UP001159363"/>
    </source>
</evidence>